<dbReference type="PANTHER" id="PTHR11106">
    <property type="entry name" value="GANGLIOSIDE INDUCED DIFFERENTIATION ASSOCIATED PROTEIN 2-RELATED"/>
    <property type="match status" value="1"/>
</dbReference>
<dbReference type="EMBL" id="BARV01042038">
    <property type="protein sequence ID" value="GAI56333.1"/>
    <property type="molecule type" value="Genomic_DNA"/>
</dbReference>
<dbReference type="SUPFAM" id="SSF52949">
    <property type="entry name" value="Macro domain-like"/>
    <property type="match status" value="1"/>
</dbReference>
<comment type="caution">
    <text evidence="2">The sequence shown here is derived from an EMBL/GenBank/DDBJ whole genome shotgun (WGS) entry which is preliminary data.</text>
</comment>
<evidence type="ECO:0000313" key="2">
    <source>
        <dbReference type="EMBL" id="GAI56333.1"/>
    </source>
</evidence>
<feature type="non-terminal residue" evidence="2">
    <location>
        <position position="1"/>
    </location>
</feature>
<gene>
    <name evidence="2" type="ORF">S06H3_63390</name>
</gene>
<name>X1PKF3_9ZZZZ</name>
<dbReference type="Gene3D" id="3.40.220.10">
    <property type="entry name" value="Leucine Aminopeptidase, subunit E, domain 1"/>
    <property type="match status" value="1"/>
</dbReference>
<proteinExistence type="predicted"/>
<dbReference type="Pfam" id="PF01661">
    <property type="entry name" value="Macro"/>
    <property type="match status" value="1"/>
</dbReference>
<dbReference type="InterPro" id="IPR043472">
    <property type="entry name" value="Macro_dom-like"/>
</dbReference>
<sequence>ELKQGDITECDTDAIVNASNSQLVLGGGVAGAIRRKGGPIIQEECNKIGGTPVGTAVITTGGNLKARFVIHAVGPRMGEGNEDEKLKNATLNSLKLMDKHNLKSIAFPAISTGIFGYPIDKCAKIMISSTNQYLKS</sequence>
<accession>X1PKF3</accession>
<protein>
    <recommendedName>
        <fullName evidence="1">Macro domain-containing protein</fullName>
    </recommendedName>
</protein>
<dbReference type="PROSITE" id="PS51154">
    <property type="entry name" value="MACRO"/>
    <property type="match status" value="1"/>
</dbReference>
<dbReference type="AlphaFoldDB" id="X1PKF3"/>
<dbReference type="SMART" id="SM00506">
    <property type="entry name" value="A1pp"/>
    <property type="match status" value="1"/>
</dbReference>
<evidence type="ECO:0000259" key="1">
    <source>
        <dbReference type="PROSITE" id="PS51154"/>
    </source>
</evidence>
<feature type="non-terminal residue" evidence="2">
    <location>
        <position position="136"/>
    </location>
</feature>
<dbReference type="PANTHER" id="PTHR11106:SF111">
    <property type="entry name" value="MACRO DOMAIN-CONTAINING PROTEIN"/>
    <property type="match status" value="1"/>
</dbReference>
<dbReference type="InterPro" id="IPR002589">
    <property type="entry name" value="Macro_dom"/>
</dbReference>
<organism evidence="2">
    <name type="scientific">marine sediment metagenome</name>
    <dbReference type="NCBI Taxonomy" id="412755"/>
    <lineage>
        <taxon>unclassified sequences</taxon>
        <taxon>metagenomes</taxon>
        <taxon>ecological metagenomes</taxon>
    </lineage>
</organism>
<feature type="domain" description="Macro" evidence="1">
    <location>
        <begin position="1"/>
        <end position="136"/>
    </location>
</feature>
<reference evidence="2" key="1">
    <citation type="journal article" date="2014" name="Front. Microbiol.">
        <title>High frequency of phylogenetically diverse reductive dehalogenase-homologous genes in deep subseafloor sedimentary metagenomes.</title>
        <authorList>
            <person name="Kawai M."/>
            <person name="Futagami T."/>
            <person name="Toyoda A."/>
            <person name="Takaki Y."/>
            <person name="Nishi S."/>
            <person name="Hori S."/>
            <person name="Arai W."/>
            <person name="Tsubouchi T."/>
            <person name="Morono Y."/>
            <person name="Uchiyama I."/>
            <person name="Ito T."/>
            <person name="Fujiyama A."/>
            <person name="Inagaki F."/>
            <person name="Takami H."/>
        </authorList>
    </citation>
    <scope>NUCLEOTIDE SEQUENCE</scope>
    <source>
        <strain evidence="2">Expedition CK06-06</strain>
    </source>
</reference>
<dbReference type="CDD" id="cd02907">
    <property type="entry name" value="Macro_Af1521_BAL-like"/>
    <property type="match status" value="1"/>
</dbReference>